<reference evidence="2" key="2">
    <citation type="submission" date="2020-10" db="UniProtKB">
        <authorList>
            <consortium name="WormBaseParasite"/>
        </authorList>
    </citation>
    <scope>IDENTIFICATION</scope>
</reference>
<dbReference type="Proteomes" id="UP000492821">
    <property type="component" value="Unassembled WGS sequence"/>
</dbReference>
<name>A0A7E4VGF3_PANRE</name>
<protein>
    <submittedName>
        <fullName evidence="2">Uncharacterized protein</fullName>
    </submittedName>
</protein>
<accession>A0A7E4VGF3</accession>
<evidence type="ECO:0000313" key="2">
    <source>
        <dbReference type="WBParaSite" id="Pan_g20829.t1"/>
    </source>
</evidence>
<keyword evidence="1" id="KW-1185">Reference proteome</keyword>
<reference evidence="1" key="1">
    <citation type="journal article" date="2013" name="Genetics">
        <title>The draft genome and transcriptome of Panagrellus redivivus are shaped by the harsh demands of a free-living lifestyle.</title>
        <authorList>
            <person name="Srinivasan J."/>
            <person name="Dillman A.R."/>
            <person name="Macchietto M.G."/>
            <person name="Heikkinen L."/>
            <person name="Lakso M."/>
            <person name="Fracchia K.M."/>
            <person name="Antoshechkin I."/>
            <person name="Mortazavi A."/>
            <person name="Wong G."/>
            <person name="Sternberg P.W."/>
        </authorList>
    </citation>
    <scope>NUCLEOTIDE SEQUENCE [LARGE SCALE GENOMIC DNA]</scope>
    <source>
        <strain evidence="1">MT8872</strain>
    </source>
</reference>
<dbReference type="WBParaSite" id="Pan_g20829.t1">
    <property type="protein sequence ID" value="Pan_g20829.t1"/>
    <property type="gene ID" value="Pan_g20829"/>
</dbReference>
<dbReference type="AlphaFoldDB" id="A0A7E4VGF3"/>
<proteinExistence type="predicted"/>
<evidence type="ECO:0000313" key="1">
    <source>
        <dbReference type="Proteomes" id="UP000492821"/>
    </source>
</evidence>
<sequence length="110" mass="12628">MELFNVYRLLAKLLKESKNIKVEALFLQKKIPDTIQHPNGQQTPLPSFRLAPFADVSLSRRISADNQHSAAALLHFLLPFSHHFIPFQTDRAHPHFLPDLPTNQICVCLY</sequence>
<organism evidence="1 2">
    <name type="scientific">Panagrellus redivivus</name>
    <name type="common">Microworm</name>
    <dbReference type="NCBI Taxonomy" id="6233"/>
    <lineage>
        <taxon>Eukaryota</taxon>
        <taxon>Metazoa</taxon>
        <taxon>Ecdysozoa</taxon>
        <taxon>Nematoda</taxon>
        <taxon>Chromadorea</taxon>
        <taxon>Rhabditida</taxon>
        <taxon>Tylenchina</taxon>
        <taxon>Panagrolaimomorpha</taxon>
        <taxon>Panagrolaimoidea</taxon>
        <taxon>Panagrolaimidae</taxon>
        <taxon>Panagrellus</taxon>
    </lineage>
</organism>